<reference evidence="3 4" key="1">
    <citation type="journal article" date="2012" name="Int. J. Syst. Evol. Microbiol.">
        <title>Shewanella dokdonensis sp. nov., isolated from seawater.</title>
        <authorList>
            <person name="Sung H.R."/>
            <person name="Yoon J.H."/>
            <person name="Ghim S.Y."/>
        </authorList>
    </citation>
    <scope>NUCLEOTIDE SEQUENCE [LARGE SCALE GENOMIC DNA]</scope>
    <source>
        <strain evidence="3 4">DSM 23626</strain>
    </source>
</reference>
<feature type="transmembrane region" description="Helical" evidence="1">
    <location>
        <begin position="26"/>
        <end position="56"/>
    </location>
</feature>
<feature type="transmembrane region" description="Helical" evidence="1">
    <location>
        <begin position="258"/>
        <end position="289"/>
    </location>
</feature>
<feature type="transmembrane region" description="Helical" evidence="1">
    <location>
        <begin position="63"/>
        <end position="80"/>
    </location>
</feature>
<feature type="transmembrane region" description="Helical" evidence="1">
    <location>
        <begin position="162"/>
        <end position="178"/>
    </location>
</feature>
<evidence type="ECO:0000313" key="4">
    <source>
        <dbReference type="Proteomes" id="UP000676428"/>
    </source>
</evidence>
<dbReference type="InterPro" id="IPR025513">
    <property type="entry name" value="DUF4401"/>
</dbReference>
<feature type="transmembrane region" description="Helical" evidence="1">
    <location>
        <begin position="123"/>
        <end position="156"/>
    </location>
</feature>
<feature type="domain" description="DUF4401" evidence="2">
    <location>
        <begin position="27"/>
        <end position="289"/>
    </location>
</feature>
<feature type="transmembrane region" description="Helical" evidence="1">
    <location>
        <begin position="86"/>
        <end position="111"/>
    </location>
</feature>
<gene>
    <name evidence="3" type="ORF">KHX94_01415</name>
</gene>
<evidence type="ECO:0000256" key="1">
    <source>
        <dbReference type="SAM" id="Phobius"/>
    </source>
</evidence>
<dbReference type="EMBL" id="CP074572">
    <property type="protein sequence ID" value="QVK23471.1"/>
    <property type="molecule type" value="Genomic_DNA"/>
</dbReference>
<name>A0ABX8DFI7_9GAMM</name>
<dbReference type="Pfam" id="PF14351">
    <property type="entry name" value="DUF4401"/>
    <property type="match status" value="1"/>
</dbReference>
<keyword evidence="1" id="KW-0472">Membrane</keyword>
<keyword evidence="1" id="KW-0812">Transmembrane</keyword>
<evidence type="ECO:0000313" key="3">
    <source>
        <dbReference type="EMBL" id="QVK23471.1"/>
    </source>
</evidence>
<feature type="transmembrane region" description="Helical" evidence="1">
    <location>
        <begin position="227"/>
        <end position="246"/>
    </location>
</feature>
<dbReference type="Proteomes" id="UP000676428">
    <property type="component" value="Chromosome"/>
</dbReference>
<sequence>MSRQRLWQQLVARQLLQGEMPVAPPIPWYVVLLQTLAAWIASGFMLGFLGSLMLVLPVRESDGFAIGGALSFVIAIFIVTQQQRRYSGLFLSQLGFCFAMAAIGGIAIGLVERLHLRSDDIYLLLIVSGLLHWRIFALFSIRFCAALLMLGAAILWLLEHGLGVLISPVLLLASFWLWRYEADFGSWRPLLRPLAFAAALLLPWVQLPLLEHASVAFHQSQWALSAHWPALLNLFCVLILLPVTWIRQLPMLRQRLGLAALLLLFGGWLYWIPGLVVGLALCVLGFAAAEGGCW</sequence>
<keyword evidence="4" id="KW-1185">Reference proteome</keyword>
<protein>
    <submittedName>
        <fullName evidence="3">DUF4401 domain-containing protein</fullName>
    </submittedName>
</protein>
<evidence type="ECO:0000259" key="2">
    <source>
        <dbReference type="Pfam" id="PF14351"/>
    </source>
</evidence>
<accession>A0ABX8DFI7</accession>
<organism evidence="3 4">
    <name type="scientific">Shewanella dokdonensis</name>
    <dbReference type="NCBI Taxonomy" id="712036"/>
    <lineage>
        <taxon>Bacteria</taxon>
        <taxon>Pseudomonadati</taxon>
        <taxon>Pseudomonadota</taxon>
        <taxon>Gammaproteobacteria</taxon>
        <taxon>Alteromonadales</taxon>
        <taxon>Shewanellaceae</taxon>
        <taxon>Shewanella</taxon>
    </lineage>
</organism>
<keyword evidence="1" id="KW-1133">Transmembrane helix</keyword>
<proteinExistence type="predicted"/>